<accession>A0ABT6C4L8</accession>
<protein>
    <submittedName>
        <fullName evidence="2">DLW-39 family protein</fullName>
    </submittedName>
</protein>
<sequence length="51" mass="5259">MKKALLVLAAAGAAAFANTKIKQRKTGKELWAQASDKPGEKVISGNTSTAS</sequence>
<evidence type="ECO:0000256" key="1">
    <source>
        <dbReference type="SAM" id="MobiDB-lite"/>
    </source>
</evidence>
<keyword evidence="3" id="KW-1185">Reference proteome</keyword>
<comment type="caution">
    <text evidence="2">The sequence shown here is derived from an EMBL/GenBank/DDBJ whole genome shotgun (WGS) entry which is preliminary data.</text>
</comment>
<proteinExistence type="predicted"/>
<feature type="region of interest" description="Disordered" evidence="1">
    <location>
        <begin position="30"/>
        <end position="51"/>
    </location>
</feature>
<dbReference type="Proteomes" id="UP001528912">
    <property type="component" value="Unassembled WGS sequence"/>
</dbReference>
<reference evidence="2 3" key="1">
    <citation type="submission" date="2023-03" db="EMBL/GenBank/DDBJ databases">
        <title>YIM 133296 draft genome.</title>
        <authorList>
            <person name="Xiong L."/>
        </authorList>
    </citation>
    <scope>NUCLEOTIDE SEQUENCE [LARGE SCALE GENOMIC DNA]</scope>
    <source>
        <strain evidence="2 3">YIM 133296</strain>
    </source>
</reference>
<evidence type="ECO:0000313" key="3">
    <source>
        <dbReference type="Proteomes" id="UP001528912"/>
    </source>
</evidence>
<dbReference type="EMBL" id="JAROAV010000023">
    <property type="protein sequence ID" value="MDF8263896.1"/>
    <property type="molecule type" value="Genomic_DNA"/>
</dbReference>
<evidence type="ECO:0000313" key="2">
    <source>
        <dbReference type="EMBL" id="MDF8263896.1"/>
    </source>
</evidence>
<gene>
    <name evidence="2" type="ORF">P4R38_06545</name>
</gene>
<name>A0ABT6C4L8_9MICO</name>
<organism evidence="2 3">
    <name type="scientific">Luteipulveratus flavus</name>
    <dbReference type="NCBI Taxonomy" id="3031728"/>
    <lineage>
        <taxon>Bacteria</taxon>
        <taxon>Bacillati</taxon>
        <taxon>Actinomycetota</taxon>
        <taxon>Actinomycetes</taxon>
        <taxon>Micrococcales</taxon>
        <taxon>Dermacoccaceae</taxon>
        <taxon>Luteipulveratus</taxon>
    </lineage>
</organism>
<dbReference type="InterPro" id="IPR047990">
    <property type="entry name" value="DLW39-like"/>
</dbReference>
<dbReference type="NCBIfam" id="NF038356">
    <property type="entry name" value="actino_DLW39"/>
    <property type="match status" value="1"/>
</dbReference>
<dbReference type="RefSeq" id="WP_275237872.1">
    <property type="nucleotide sequence ID" value="NZ_JARFJC010000018.1"/>
</dbReference>